<dbReference type="EMBL" id="CAJVPT010015207">
    <property type="protein sequence ID" value="CAG8610041.1"/>
    <property type="molecule type" value="Genomic_DNA"/>
</dbReference>
<reference evidence="1" key="1">
    <citation type="submission" date="2021-06" db="EMBL/GenBank/DDBJ databases">
        <authorList>
            <person name="Kallberg Y."/>
            <person name="Tangrot J."/>
            <person name="Rosling A."/>
        </authorList>
    </citation>
    <scope>NUCLEOTIDE SEQUENCE</scope>
    <source>
        <strain evidence="1">CL356</strain>
    </source>
</reference>
<name>A0ACA9MRZ7_9GLOM</name>
<accession>A0ACA9MRZ7</accession>
<evidence type="ECO:0000313" key="2">
    <source>
        <dbReference type="Proteomes" id="UP000789525"/>
    </source>
</evidence>
<organism evidence="1 2">
    <name type="scientific">Acaulospora colombiana</name>
    <dbReference type="NCBI Taxonomy" id="27376"/>
    <lineage>
        <taxon>Eukaryota</taxon>
        <taxon>Fungi</taxon>
        <taxon>Fungi incertae sedis</taxon>
        <taxon>Mucoromycota</taxon>
        <taxon>Glomeromycotina</taxon>
        <taxon>Glomeromycetes</taxon>
        <taxon>Diversisporales</taxon>
        <taxon>Acaulosporaceae</taxon>
        <taxon>Acaulospora</taxon>
    </lineage>
</organism>
<sequence>AFWACAFINATPSFRERYNFSGSAPGQFLGRFDVLAWPWDTWEDAGGIAASENQLRDVQNRA</sequence>
<dbReference type="Proteomes" id="UP000789525">
    <property type="component" value="Unassembled WGS sequence"/>
</dbReference>
<proteinExistence type="predicted"/>
<evidence type="ECO:0000313" key="1">
    <source>
        <dbReference type="EMBL" id="CAG8610041.1"/>
    </source>
</evidence>
<comment type="caution">
    <text evidence="1">The sequence shown here is derived from an EMBL/GenBank/DDBJ whole genome shotgun (WGS) entry which is preliminary data.</text>
</comment>
<protein>
    <submittedName>
        <fullName evidence="1">349_t:CDS:1</fullName>
    </submittedName>
</protein>
<feature type="non-terminal residue" evidence="1">
    <location>
        <position position="1"/>
    </location>
</feature>
<gene>
    <name evidence="1" type="ORF">ACOLOM_LOCUS6984</name>
</gene>
<keyword evidence="2" id="KW-1185">Reference proteome</keyword>